<dbReference type="CDD" id="cd07220">
    <property type="entry name" value="Pat_PNPLA2"/>
    <property type="match status" value="1"/>
</dbReference>
<dbReference type="AlphaFoldDB" id="A0A7L4IZ19"/>
<dbReference type="Gene3D" id="3.40.1090.10">
    <property type="entry name" value="Cytosolic phospholipase A2 catalytic domain"/>
    <property type="match status" value="1"/>
</dbReference>
<protein>
    <recommendedName>
        <fullName evidence="1">triacylglycerol lipase</fullName>
        <ecNumber evidence="1">3.1.1.3</ecNumber>
    </recommendedName>
</protein>
<dbReference type="InterPro" id="IPR016035">
    <property type="entry name" value="Acyl_Trfase/lysoPLipase"/>
</dbReference>
<keyword evidence="4" id="KW-0442">Lipid degradation</keyword>
<evidence type="ECO:0000313" key="7">
    <source>
        <dbReference type="Proteomes" id="UP000572837"/>
    </source>
</evidence>
<dbReference type="PROSITE" id="PS51635">
    <property type="entry name" value="PNPLA"/>
    <property type="match status" value="1"/>
</dbReference>
<evidence type="ECO:0000256" key="4">
    <source>
        <dbReference type="PROSITE-ProRule" id="PRU01161"/>
    </source>
</evidence>
<feature type="active site" description="Proton acceptor" evidence="4">
    <location>
        <position position="166"/>
    </location>
</feature>
<feature type="short sequence motif" description="GXSXG" evidence="4">
    <location>
        <begin position="45"/>
        <end position="49"/>
    </location>
</feature>
<dbReference type="FunFam" id="3.40.1090.10:FF:000003">
    <property type="entry name" value="Patatin-like phospholipase domain-containing protein 2"/>
    <property type="match status" value="1"/>
</dbReference>
<evidence type="ECO:0000256" key="1">
    <source>
        <dbReference type="ARBA" id="ARBA00013279"/>
    </source>
</evidence>
<dbReference type="InterPro" id="IPR002641">
    <property type="entry name" value="PNPLA_dom"/>
</dbReference>
<accession>A0A7L4IZ19</accession>
<evidence type="ECO:0000259" key="5">
    <source>
        <dbReference type="PROSITE" id="PS51635"/>
    </source>
</evidence>
<dbReference type="GO" id="GO:0010898">
    <property type="term" value="P:positive regulation of triglyceride catabolic process"/>
    <property type="evidence" value="ECO:0007669"/>
    <property type="project" value="InterPro"/>
</dbReference>
<reference evidence="6 7" key="1">
    <citation type="submission" date="2020-02" db="EMBL/GenBank/DDBJ databases">
        <title>Bird 10,000 Genomes (B10K) Project - Family phase.</title>
        <authorList>
            <person name="Zhang G."/>
        </authorList>
    </citation>
    <scope>NUCLEOTIDE SEQUENCE [LARGE SCALE GENOMIC DNA]</scope>
    <source>
        <strain evidence="6">B10K-IZ-033-81</strain>
        <tissue evidence="6">Muscle</tissue>
    </source>
</reference>
<evidence type="ECO:0000256" key="2">
    <source>
        <dbReference type="ARBA" id="ARBA00022801"/>
    </source>
</evidence>
<organism evidence="6 7">
    <name type="scientific">Pomatorhinus ruficollis</name>
    <name type="common">streak-breasted scimitar babbler</name>
    <dbReference type="NCBI Taxonomy" id="932028"/>
    <lineage>
        <taxon>Eukaryota</taxon>
        <taxon>Metazoa</taxon>
        <taxon>Chordata</taxon>
        <taxon>Craniata</taxon>
        <taxon>Vertebrata</taxon>
        <taxon>Euteleostomi</taxon>
        <taxon>Archelosauria</taxon>
        <taxon>Archosauria</taxon>
        <taxon>Dinosauria</taxon>
        <taxon>Saurischia</taxon>
        <taxon>Theropoda</taxon>
        <taxon>Coelurosauria</taxon>
        <taxon>Aves</taxon>
        <taxon>Neognathae</taxon>
        <taxon>Neoaves</taxon>
        <taxon>Telluraves</taxon>
        <taxon>Australaves</taxon>
        <taxon>Passeriformes</taxon>
        <taxon>Sylvioidea</taxon>
        <taxon>Timaliidae</taxon>
        <taxon>Pomatorhinus</taxon>
    </lineage>
</organism>
<feature type="short sequence motif" description="GXGXXG" evidence="4">
    <location>
        <begin position="14"/>
        <end position="19"/>
    </location>
</feature>
<feature type="active site" description="Nucleophile" evidence="4">
    <location>
        <position position="47"/>
    </location>
</feature>
<keyword evidence="7" id="KW-1185">Reference proteome</keyword>
<proteinExistence type="predicted"/>
<gene>
    <name evidence="6" type="primary">Pnpla2_0</name>
    <name evidence="6" type="ORF">PORRUF_R13231</name>
</gene>
<dbReference type="GO" id="GO:0019433">
    <property type="term" value="P:triglyceride catabolic process"/>
    <property type="evidence" value="ECO:0007669"/>
    <property type="project" value="TreeGrafter"/>
</dbReference>
<dbReference type="EMBL" id="VZSW01000393">
    <property type="protein sequence ID" value="NXY33679.1"/>
    <property type="molecule type" value="Genomic_DNA"/>
</dbReference>
<evidence type="ECO:0000256" key="3">
    <source>
        <dbReference type="ARBA" id="ARBA00023098"/>
    </source>
</evidence>
<feature type="domain" description="PNPLA" evidence="5">
    <location>
        <begin position="10"/>
        <end position="179"/>
    </location>
</feature>
<feature type="non-terminal residue" evidence="6">
    <location>
        <position position="1"/>
    </location>
</feature>
<dbReference type="PANTHER" id="PTHR12406">
    <property type="entry name" value="CALCIUM-INDEPENDENT PHOSPHOLIPASE A2 IPLA2 -RELATED"/>
    <property type="match status" value="1"/>
</dbReference>
<dbReference type="GO" id="GO:0004806">
    <property type="term" value="F:triacylglycerol lipase activity"/>
    <property type="evidence" value="ECO:0007669"/>
    <property type="project" value="UniProtKB-EC"/>
</dbReference>
<dbReference type="Proteomes" id="UP000572837">
    <property type="component" value="Unassembled WGS sequence"/>
</dbReference>
<dbReference type="GO" id="GO:0055088">
    <property type="term" value="P:lipid homeostasis"/>
    <property type="evidence" value="ECO:0007669"/>
    <property type="project" value="TreeGrafter"/>
</dbReference>
<dbReference type="GO" id="GO:0005811">
    <property type="term" value="C:lipid droplet"/>
    <property type="evidence" value="ECO:0007669"/>
    <property type="project" value="TreeGrafter"/>
</dbReference>
<comment type="caution">
    <text evidence="6">The sequence shown here is derived from an EMBL/GenBank/DDBJ whole genome shotgun (WGS) entry which is preliminary data.</text>
</comment>
<dbReference type="GO" id="GO:0005737">
    <property type="term" value="C:cytoplasm"/>
    <property type="evidence" value="ECO:0007669"/>
    <property type="project" value="TreeGrafter"/>
</dbReference>
<name>A0A7L4IZ19_9PASS</name>
<dbReference type="InterPro" id="IPR033562">
    <property type="entry name" value="PLPL"/>
</dbReference>
<feature type="short sequence motif" description="DGA/G" evidence="4">
    <location>
        <begin position="166"/>
        <end position="168"/>
    </location>
</feature>
<keyword evidence="2 4" id="KW-0378">Hydrolase</keyword>
<dbReference type="PANTHER" id="PTHR12406:SF29">
    <property type="entry name" value="PATATIN-LIKE PHOSPHOLIPASE DOMAIN-CONTAINING PROTEIN 2"/>
    <property type="match status" value="1"/>
</dbReference>
<feature type="non-terminal residue" evidence="6">
    <location>
        <position position="481"/>
    </location>
</feature>
<sequence>MFPPDSTWNISFAGCGFLGVYHIGVASCLQEHAPFLVANAKKVYGASAGALTATALVSGACLGEAGASIIRVSKEARKRFLGPLHPSFNMVKTIRMLLSKTLPDNSHEVAAGRLGISLTRVSDGENVILSDFNSKEELIQACICSTFIPVYCGLIPPTLRGVRYVDGGISDNLPQYELKNTITVSPFSGESDICPRDSSTNMHELRVTNTSIQFNLRNLYRLSKALFPPEPQVSFLATPELGDHRPWALAILCLLHRPSPARPLLAIEAPPGEKKEEETEAEDQLEDNTALAVVEEHIFEHLPPRLNQALLEACAERRSFLTGLSNMLPVRVATAMMVPYMLPLESAVSFTVRLLEWLPDIPEDIRWMREQMTGICNYLVKKAKKKLGSHLSARLYYHLELGGPQKMPISPPPPCGEALPMWIRSNRSVSDVMMKWEEYQRQLMLGLLCINVDMQASLFPREGFQLKLPPLDCAKECLPLF</sequence>
<evidence type="ECO:0000313" key="6">
    <source>
        <dbReference type="EMBL" id="NXY33679.1"/>
    </source>
</evidence>
<dbReference type="SUPFAM" id="SSF52151">
    <property type="entry name" value="FabD/lysophospholipase-like"/>
    <property type="match status" value="1"/>
</dbReference>
<dbReference type="EC" id="3.1.1.3" evidence="1"/>
<dbReference type="InterPro" id="IPR033903">
    <property type="entry name" value="PNPLA2"/>
</dbReference>
<keyword evidence="3 4" id="KW-0443">Lipid metabolism</keyword>
<dbReference type="Pfam" id="PF01734">
    <property type="entry name" value="Patatin"/>
    <property type="match status" value="1"/>
</dbReference>
<dbReference type="GO" id="GO:0016020">
    <property type="term" value="C:membrane"/>
    <property type="evidence" value="ECO:0007669"/>
    <property type="project" value="TreeGrafter"/>
</dbReference>